<gene>
    <name evidence="2" type="ORF">Taro_055260</name>
</gene>
<proteinExistence type="predicted"/>
<comment type="caution">
    <text evidence="2">The sequence shown here is derived from an EMBL/GenBank/DDBJ whole genome shotgun (WGS) entry which is preliminary data.</text>
</comment>
<feature type="region of interest" description="Disordered" evidence="1">
    <location>
        <begin position="1"/>
        <end position="37"/>
    </location>
</feature>
<evidence type="ECO:0000313" key="2">
    <source>
        <dbReference type="EMBL" id="MQM22211.1"/>
    </source>
</evidence>
<sequence>MTWELNGEEEGRKGGEPDDRLKWEVGRKDGSGEEGRPRVTVGLVTARVPSSRVARGSALIDHSKRAGTVSLSSVLNFVDVVFLRPSPPNQLYVEMIDLVLLAPPAGSMDKIIHLSLLLRRRGVQGTLIANNYLNVGEILSAENMDRRQDRRREIFRSRNRYSTSIPKPTSAKVSLKEMRCPSFSVSTSTPSQSKSSAAGRATPKEGDDGEEEAAAAAEQTTPAPGCPSLSAPTRKWMAEAEPCVERSGRVGGANREGEERSLFGRRRVDDGVEAVAAAADAAAIANPGGKETLPTTASLRKTFKVVIFLGRG</sequence>
<organism evidence="2 3">
    <name type="scientific">Colocasia esculenta</name>
    <name type="common">Wild taro</name>
    <name type="synonym">Arum esculentum</name>
    <dbReference type="NCBI Taxonomy" id="4460"/>
    <lineage>
        <taxon>Eukaryota</taxon>
        <taxon>Viridiplantae</taxon>
        <taxon>Streptophyta</taxon>
        <taxon>Embryophyta</taxon>
        <taxon>Tracheophyta</taxon>
        <taxon>Spermatophyta</taxon>
        <taxon>Magnoliopsida</taxon>
        <taxon>Liliopsida</taxon>
        <taxon>Araceae</taxon>
        <taxon>Aroideae</taxon>
        <taxon>Colocasieae</taxon>
        <taxon>Colocasia</taxon>
    </lineage>
</organism>
<reference evidence="2" key="1">
    <citation type="submission" date="2017-07" db="EMBL/GenBank/DDBJ databases">
        <title>Taro Niue Genome Assembly and Annotation.</title>
        <authorList>
            <person name="Atibalentja N."/>
            <person name="Keating K."/>
            <person name="Fields C.J."/>
        </authorList>
    </citation>
    <scope>NUCLEOTIDE SEQUENCE</scope>
    <source>
        <strain evidence="2">Niue_2</strain>
        <tissue evidence="2">Leaf</tissue>
    </source>
</reference>
<keyword evidence="3" id="KW-1185">Reference proteome</keyword>
<dbReference type="EMBL" id="NMUH01012407">
    <property type="protein sequence ID" value="MQM22211.1"/>
    <property type="molecule type" value="Genomic_DNA"/>
</dbReference>
<evidence type="ECO:0000256" key="1">
    <source>
        <dbReference type="SAM" id="MobiDB-lite"/>
    </source>
</evidence>
<dbReference type="Proteomes" id="UP000652761">
    <property type="component" value="Unassembled WGS sequence"/>
</dbReference>
<name>A0A843XT22_COLES</name>
<feature type="compositionally biased region" description="Low complexity" evidence="1">
    <location>
        <begin position="182"/>
        <end position="196"/>
    </location>
</feature>
<dbReference type="AlphaFoldDB" id="A0A843XT22"/>
<accession>A0A843XT22</accession>
<evidence type="ECO:0000313" key="3">
    <source>
        <dbReference type="Proteomes" id="UP000652761"/>
    </source>
</evidence>
<protein>
    <submittedName>
        <fullName evidence="2">Uncharacterized protein</fullName>
    </submittedName>
</protein>
<feature type="region of interest" description="Disordered" evidence="1">
    <location>
        <begin position="154"/>
        <end position="231"/>
    </location>
</feature>
<feature type="compositionally biased region" description="Basic and acidic residues" evidence="1">
    <location>
        <begin position="9"/>
        <end position="37"/>
    </location>
</feature>